<name>A0A1Y6CYA5_9PROT</name>
<proteinExistence type="predicted"/>
<feature type="non-terminal residue" evidence="2">
    <location>
        <position position="1"/>
    </location>
</feature>
<dbReference type="Proteomes" id="UP000192917">
    <property type="component" value="Unassembled WGS sequence"/>
</dbReference>
<organism evidence="2 3">
    <name type="scientific">Tistlia consotensis USBA 355</name>
    <dbReference type="NCBI Taxonomy" id="560819"/>
    <lineage>
        <taxon>Bacteria</taxon>
        <taxon>Pseudomonadati</taxon>
        <taxon>Pseudomonadota</taxon>
        <taxon>Alphaproteobacteria</taxon>
        <taxon>Rhodospirillales</taxon>
        <taxon>Rhodovibrionaceae</taxon>
        <taxon>Tistlia</taxon>
    </lineage>
</organism>
<reference evidence="2 3" key="1">
    <citation type="submission" date="2017-04" db="EMBL/GenBank/DDBJ databases">
        <authorList>
            <person name="Afonso C.L."/>
            <person name="Miller P.J."/>
            <person name="Scott M.A."/>
            <person name="Spackman E."/>
            <person name="Goraichik I."/>
            <person name="Dimitrov K.M."/>
            <person name="Suarez D.L."/>
            <person name="Swayne D.E."/>
        </authorList>
    </citation>
    <scope>NUCLEOTIDE SEQUENCE [LARGE SCALE GENOMIC DNA]</scope>
    <source>
        <strain evidence="2 3">USBA 355</strain>
    </source>
</reference>
<dbReference type="EMBL" id="FWZX01000059">
    <property type="protein sequence ID" value="SMF84847.1"/>
    <property type="molecule type" value="Genomic_DNA"/>
</dbReference>
<evidence type="ECO:0000313" key="2">
    <source>
        <dbReference type="EMBL" id="SMF84847.1"/>
    </source>
</evidence>
<dbReference type="AlphaFoldDB" id="A0A1Y6CYA5"/>
<protein>
    <submittedName>
        <fullName evidence="2">Methyl-accepting chemotaxis protein</fullName>
    </submittedName>
</protein>
<dbReference type="STRING" id="560819.SAMN05428998_1598"/>
<keyword evidence="3" id="KW-1185">Reference proteome</keyword>
<gene>
    <name evidence="2" type="ORF">SAMN05428998_1598</name>
</gene>
<evidence type="ECO:0000256" key="1">
    <source>
        <dbReference type="SAM" id="MobiDB-lite"/>
    </source>
</evidence>
<sequence length="128" mass="12598">QNASASEQMSATSEELAAQAEQLQSSIAYFRVEQQGAAAVGAARAAVGTRSGHAAVAAAPARPAAVRPAPAKPGLVRPQPAKANGRTPSLSKGGAGGNGHAKANGRGGFALDLASGGPDAQDADFERL</sequence>
<accession>A0A1Y6CYA5</accession>
<evidence type="ECO:0000313" key="3">
    <source>
        <dbReference type="Proteomes" id="UP000192917"/>
    </source>
</evidence>
<feature type="compositionally biased region" description="Low complexity" evidence="1">
    <location>
        <begin position="59"/>
        <end position="69"/>
    </location>
</feature>
<feature type="region of interest" description="Disordered" evidence="1">
    <location>
        <begin position="59"/>
        <end position="128"/>
    </location>
</feature>